<evidence type="ECO:0000256" key="8">
    <source>
        <dbReference type="ARBA" id="ARBA00031423"/>
    </source>
</evidence>
<evidence type="ECO:0000256" key="7">
    <source>
        <dbReference type="ARBA" id="ARBA00023277"/>
    </source>
</evidence>
<evidence type="ECO:0000256" key="9">
    <source>
        <dbReference type="ARBA" id="ARBA00031501"/>
    </source>
</evidence>
<accession>K1EBS8</accession>
<protein>
    <recommendedName>
        <fullName evidence="4 10">4-alpha-glucanotransferase</fullName>
        <ecNumber evidence="3 10">2.4.1.25</ecNumber>
    </recommendedName>
    <alternativeName>
        <fullName evidence="8 10">Amylomaltase</fullName>
    </alternativeName>
    <alternativeName>
        <fullName evidence="9 10">Disproportionating enzyme</fullName>
    </alternativeName>
</protein>
<evidence type="ECO:0000256" key="4">
    <source>
        <dbReference type="ARBA" id="ARBA00020295"/>
    </source>
</evidence>
<evidence type="ECO:0000256" key="1">
    <source>
        <dbReference type="ARBA" id="ARBA00000439"/>
    </source>
</evidence>
<evidence type="ECO:0000313" key="14">
    <source>
        <dbReference type="Proteomes" id="UP000004474"/>
    </source>
</evidence>
<dbReference type="InterPro" id="IPR017853">
    <property type="entry name" value="GH"/>
</dbReference>
<dbReference type="InterPro" id="IPR048458">
    <property type="entry name" value="MalQ_N"/>
</dbReference>
<evidence type="ECO:0000256" key="6">
    <source>
        <dbReference type="ARBA" id="ARBA00022679"/>
    </source>
</evidence>
<sequence length="716" mass="78348">MAPLLKAGHVSDETHAPEEPRGLLEELAAAKGVDAHWWDWRGEHRRVPGSALRAVLEAMGEDVTDDAATATALERVRTAPWRRTLPPTVVQREGDPLRLLVHVPHGSAVTVHVQLEGGGRRDLVQVEHVVDPREVDGVLVGEAAFELPADLPLGWHELLARPEVPLVEGTEQATLVTVPQRLELPAVLREAPRAGLMTQLYQVRSAGSQGIGDLGDLVALGEWTAREHDAHFVLVNPMHAAEPVPPMEPSPYLPTSRRFVDPIYIDLRRLPGLDLLPAPVREEVETLADRAARLNAADTIDRDAAWALKGAALRLAYRHLGPRQADEVARLHAREGQALVDFATWCSLAAEHGSLWESEWPEELHTPTSPAVEAHRFAHRGEISFVVWVQWVVRSQLTEAQQRLRDAGMGIGLVADLAVGIHPEGADAWSLGDALARGVDVGAPPDQFNQLGQNWSQPPWRPDRLAELGYAPFRDMLRGVLAGAGGLRIDHVIGLFRLWWVPEGHTPGDGAYVRYDHEALVGILALEAQRAGAVVIGEDLGVVEPWVRDHLVERGILGTSVVWFEWGADGRPLPPEDYRELCLATVTTHDLPPSAGYLALEHVDLRERLGLLTRPVDEERAAEAASVQAVREALAERGLLETADAEVADVVAALHRWLELTPARLRGIALTDLVGDVRAINQPGTDEEYPNWRLPLAGPDRRPLSLEDVVAGPARG</sequence>
<dbReference type="Proteomes" id="UP000004474">
    <property type="component" value="Unassembled WGS sequence"/>
</dbReference>
<dbReference type="Pfam" id="PF02446">
    <property type="entry name" value="Glyco_hydro_77"/>
    <property type="match status" value="1"/>
</dbReference>
<dbReference type="eggNOG" id="COG1640">
    <property type="taxonomic scope" value="Bacteria"/>
</dbReference>
<name>K1EBS8_9MICO</name>
<dbReference type="SUPFAM" id="SSF51445">
    <property type="entry name" value="(Trans)glycosidases"/>
    <property type="match status" value="1"/>
</dbReference>
<reference evidence="13 14" key="1">
    <citation type="journal article" date="2012" name="J. Bacteriol.">
        <title>Genome Sequence of Janibacter hoylei MTCC8307, Isolated from the Stratospheric Air.</title>
        <authorList>
            <person name="Pawar S.P."/>
            <person name="Dhotre D.P."/>
            <person name="Shetty S.A."/>
            <person name="Chowdhury S.P."/>
            <person name="Chaudhari B.L."/>
            <person name="Shouche Y.S."/>
        </authorList>
    </citation>
    <scope>NUCLEOTIDE SEQUENCE [LARGE SCALE GENOMIC DNA]</scope>
    <source>
        <strain evidence="13 14">PVAS-1</strain>
    </source>
</reference>
<evidence type="ECO:0000313" key="13">
    <source>
        <dbReference type="EMBL" id="EKA62827.1"/>
    </source>
</evidence>
<dbReference type="PANTHER" id="PTHR32438">
    <property type="entry name" value="4-ALPHA-GLUCANOTRANSFERASE DPE1, CHLOROPLASTIC/AMYLOPLASTIC"/>
    <property type="match status" value="1"/>
</dbReference>
<comment type="similarity">
    <text evidence="2 10">Belongs to the disproportionating enzyme family.</text>
</comment>
<evidence type="ECO:0000259" key="12">
    <source>
        <dbReference type="Pfam" id="PF21226"/>
    </source>
</evidence>
<comment type="catalytic activity">
    <reaction evidence="1 10">
        <text>Transfers a segment of a (1-&gt;4)-alpha-D-glucan to a new position in an acceptor, which may be glucose or a (1-&gt;4)-alpha-D-glucan.</text>
        <dbReference type="EC" id="2.4.1.25"/>
    </reaction>
</comment>
<dbReference type="GO" id="GO:0005975">
    <property type="term" value="P:carbohydrate metabolic process"/>
    <property type="evidence" value="ECO:0007669"/>
    <property type="project" value="InterPro"/>
</dbReference>
<dbReference type="EMBL" id="ALWX01000001">
    <property type="protein sequence ID" value="EKA62827.1"/>
    <property type="molecule type" value="Genomic_DNA"/>
</dbReference>
<feature type="region of interest" description="Disordered" evidence="11">
    <location>
        <begin position="1"/>
        <end position="20"/>
    </location>
</feature>
<dbReference type="PATRIC" id="fig|1210046.3.peg.35"/>
<dbReference type="EC" id="2.4.1.25" evidence="3 10"/>
<proteinExistence type="inferred from homology"/>
<evidence type="ECO:0000256" key="5">
    <source>
        <dbReference type="ARBA" id="ARBA00022676"/>
    </source>
</evidence>
<dbReference type="AlphaFoldDB" id="K1EBS8"/>
<evidence type="ECO:0000256" key="2">
    <source>
        <dbReference type="ARBA" id="ARBA00005684"/>
    </source>
</evidence>
<feature type="compositionally biased region" description="Basic and acidic residues" evidence="11">
    <location>
        <begin position="9"/>
        <end position="20"/>
    </location>
</feature>
<evidence type="ECO:0000256" key="3">
    <source>
        <dbReference type="ARBA" id="ARBA00012560"/>
    </source>
</evidence>
<dbReference type="GO" id="GO:0004134">
    <property type="term" value="F:4-alpha-glucanotransferase activity"/>
    <property type="evidence" value="ECO:0007669"/>
    <property type="project" value="UniProtKB-EC"/>
</dbReference>
<dbReference type="Pfam" id="PF21226">
    <property type="entry name" value="MalQ_N"/>
    <property type="match status" value="1"/>
</dbReference>
<feature type="domain" description="MalQ N-terminal beta-sandwich" evidence="12">
    <location>
        <begin position="85"/>
        <end position="179"/>
    </location>
</feature>
<dbReference type="NCBIfam" id="TIGR00217">
    <property type="entry name" value="malQ"/>
    <property type="match status" value="1"/>
</dbReference>
<evidence type="ECO:0000256" key="10">
    <source>
        <dbReference type="RuleBase" id="RU361207"/>
    </source>
</evidence>
<dbReference type="Gene3D" id="3.20.20.80">
    <property type="entry name" value="Glycosidases"/>
    <property type="match status" value="1"/>
</dbReference>
<dbReference type="PANTHER" id="PTHR32438:SF5">
    <property type="entry name" value="4-ALPHA-GLUCANOTRANSFERASE DPE1, CHLOROPLASTIC_AMYLOPLASTIC"/>
    <property type="match status" value="1"/>
</dbReference>
<keyword evidence="5 10" id="KW-0328">Glycosyltransferase</keyword>
<dbReference type="InterPro" id="IPR003385">
    <property type="entry name" value="Glyco_hydro_77"/>
</dbReference>
<evidence type="ECO:0000256" key="11">
    <source>
        <dbReference type="SAM" id="MobiDB-lite"/>
    </source>
</evidence>
<comment type="caution">
    <text evidence="13">The sequence shown here is derived from an EMBL/GenBank/DDBJ whole genome shotgun (WGS) entry which is preliminary data.</text>
</comment>
<dbReference type="STRING" id="1210046.B277_00165"/>
<keyword evidence="7 10" id="KW-0119">Carbohydrate metabolism</keyword>
<organism evidence="13 14">
    <name type="scientific">Janibacter hoylei PVAS-1</name>
    <dbReference type="NCBI Taxonomy" id="1210046"/>
    <lineage>
        <taxon>Bacteria</taxon>
        <taxon>Bacillati</taxon>
        <taxon>Actinomycetota</taxon>
        <taxon>Actinomycetes</taxon>
        <taxon>Micrococcales</taxon>
        <taxon>Intrasporangiaceae</taxon>
        <taxon>Janibacter</taxon>
    </lineage>
</organism>
<gene>
    <name evidence="13" type="ORF">B277_00165</name>
</gene>
<keyword evidence="6 10" id="KW-0808">Transferase</keyword>